<keyword evidence="2 7" id="KW-0032">Aminotransferase</keyword>
<dbReference type="InterPro" id="IPR015424">
    <property type="entry name" value="PyrdxlP-dep_Trfase"/>
</dbReference>
<evidence type="ECO:0000259" key="6">
    <source>
        <dbReference type="Pfam" id="PF00155"/>
    </source>
</evidence>
<organism evidence="7 8">
    <name type="scientific">Stenotrophomonas maltophilia</name>
    <name type="common">Pseudomonas maltophilia</name>
    <name type="synonym">Xanthomonas maltophilia</name>
    <dbReference type="NCBI Taxonomy" id="40324"/>
    <lineage>
        <taxon>Bacteria</taxon>
        <taxon>Pseudomonadati</taxon>
        <taxon>Pseudomonadota</taxon>
        <taxon>Gammaproteobacteria</taxon>
        <taxon>Lysobacterales</taxon>
        <taxon>Lysobacteraceae</taxon>
        <taxon>Stenotrophomonas</taxon>
        <taxon>Stenotrophomonas maltophilia group</taxon>
    </lineage>
</organism>
<comment type="caution">
    <text evidence="7">The sequence shown here is derived from an EMBL/GenBank/DDBJ whole genome shotgun (WGS) entry which is preliminary data.</text>
</comment>
<evidence type="ECO:0000256" key="3">
    <source>
        <dbReference type="ARBA" id="ARBA00022679"/>
    </source>
</evidence>
<dbReference type="InterPro" id="IPR015422">
    <property type="entry name" value="PyrdxlP-dep_Trfase_small"/>
</dbReference>
<dbReference type="SUPFAM" id="SSF53383">
    <property type="entry name" value="PLP-dependent transferases"/>
    <property type="match status" value="1"/>
</dbReference>
<dbReference type="EMBL" id="NIVS01000032">
    <property type="protein sequence ID" value="OWQ52353.1"/>
    <property type="molecule type" value="Genomic_DNA"/>
</dbReference>
<dbReference type="GO" id="GO:0030170">
    <property type="term" value="F:pyridoxal phosphate binding"/>
    <property type="evidence" value="ECO:0007669"/>
    <property type="project" value="InterPro"/>
</dbReference>
<reference evidence="7 8" key="1">
    <citation type="submission" date="2017-06" db="EMBL/GenBank/DDBJ databases">
        <authorList>
            <person name="Kim H.J."/>
            <person name="Triplett B.A."/>
        </authorList>
    </citation>
    <scope>NUCLEOTIDE SEQUENCE [LARGE SCALE GENOMIC DNA]</scope>
    <source>
        <strain evidence="7 8">13146</strain>
    </source>
</reference>
<evidence type="ECO:0000256" key="2">
    <source>
        <dbReference type="ARBA" id="ARBA00022576"/>
    </source>
</evidence>
<dbReference type="Gene3D" id="3.90.1150.10">
    <property type="entry name" value="Aspartate Aminotransferase, domain 1"/>
    <property type="match status" value="1"/>
</dbReference>
<dbReference type="InterPro" id="IPR015421">
    <property type="entry name" value="PyrdxlP-dep_Trfase_major"/>
</dbReference>
<dbReference type="Gene3D" id="3.40.640.10">
    <property type="entry name" value="Type I PLP-dependent aspartate aminotransferase-like (Major domain)"/>
    <property type="match status" value="1"/>
</dbReference>
<dbReference type="InterPro" id="IPR050106">
    <property type="entry name" value="HistidinolP_aminotransfase"/>
</dbReference>
<dbReference type="InterPro" id="IPR004839">
    <property type="entry name" value="Aminotransferase_I/II_large"/>
</dbReference>
<dbReference type="GO" id="GO:0008483">
    <property type="term" value="F:transaminase activity"/>
    <property type="evidence" value="ECO:0007669"/>
    <property type="project" value="UniProtKB-KW"/>
</dbReference>
<evidence type="ECO:0000313" key="7">
    <source>
        <dbReference type="EMBL" id="OWQ52353.1"/>
    </source>
</evidence>
<feature type="signal peptide" evidence="5">
    <location>
        <begin position="1"/>
        <end position="36"/>
    </location>
</feature>
<dbReference type="Proteomes" id="UP000198157">
    <property type="component" value="Unassembled WGS sequence"/>
</dbReference>
<feature type="domain" description="Aminotransferase class I/classII large" evidence="6">
    <location>
        <begin position="48"/>
        <end position="374"/>
    </location>
</feature>
<dbReference type="OrthoDB" id="9813612at2"/>
<dbReference type="PANTHER" id="PTHR43643:SF3">
    <property type="entry name" value="HISTIDINOL-PHOSPHATE AMINOTRANSFERASE"/>
    <property type="match status" value="1"/>
</dbReference>
<dbReference type="PANTHER" id="PTHR43643">
    <property type="entry name" value="HISTIDINOL-PHOSPHATE AMINOTRANSFERASE 2"/>
    <property type="match status" value="1"/>
</dbReference>
<keyword evidence="3 7" id="KW-0808">Transferase</keyword>
<gene>
    <name evidence="7" type="ORF">CEE60_12925</name>
</gene>
<dbReference type="AlphaFoldDB" id="A0A246HKV7"/>
<dbReference type="InterPro" id="IPR006311">
    <property type="entry name" value="TAT_signal"/>
</dbReference>
<evidence type="ECO:0000256" key="4">
    <source>
        <dbReference type="ARBA" id="ARBA00022898"/>
    </source>
</evidence>
<keyword evidence="4" id="KW-0663">Pyridoxal phosphate</keyword>
<protein>
    <submittedName>
        <fullName evidence="7">Aspartate aminotransferase</fullName>
    </submittedName>
</protein>
<comment type="similarity">
    <text evidence="1">Belongs to the class-II pyridoxal-phosphate-dependent aminotransferase family. Histidinol-phosphate aminotransferase subfamily.</text>
</comment>
<dbReference type="Pfam" id="PF00155">
    <property type="entry name" value="Aminotran_1_2"/>
    <property type="match status" value="1"/>
</dbReference>
<sequence>MAGTLPADPQRRHWLRAGLTSAAVAALAPVAGSAAAAAPSAAADTAPDLLRLDLNESSYGPSPRVGPAVQRALVEAPRYVSAAQLQALQVQIATLEGVAPEQVIVGEVLEALGQHLALSQGAGGFIYSVPGYGALVDAARPFGGRALEVPLSARLENDLPALLAAIAPDTRALFVVNPHNPSGTLSPGADFDRFVTAAQARTLVIVDEAYLDYREDAAALSAVRLLRQGQNVVVFRTLGKIHALAGLQVGYALAPTALATALHQRGVGGAHAQNQLSLAAAAASLADTAHVAQVRRSVALERQRWQQVLTGLGLRSTEAAGNFVFVDTGRPHAAVAAGLLQQGVRIARVFAPYDTWVRITIGTPAENQRAQQALRHVLA</sequence>
<name>A0A246HKV7_STEMA</name>
<evidence type="ECO:0000256" key="1">
    <source>
        <dbReference type="ARBA" id="ARBA00007970"/>
    </source>
</evidence>
<accession>A0A246HKV7</accession>
<feature type="chain" id="PRO_5012625419" evidence="5">
    <location>
        <begin position="37"/>
        <end position="379"/>
    </location>
</feature>
<keyword evidence="5" id="KW-0732">Signal</keyword>
<proteinExistence type="inferred from homology"/>
<dbReference type="CDD" id="cd00609">
    <property type="entry name" value="AAT_like"/>
    <property type="match status" value="1"/>
</dbReference>
<evidence type="ECO:0000256" key="5">
    <source>
        <dbReference type="SAM" id="SignalP"/>
    </source>
</evidence>
<dbReference type="PROSITE" id="PS51318">
    <property type="entry name" value="TAT"/>
    <property type="match status" value="1"/>
</dbReference>
<evidence type="ECO:0000313" key="8">
    <source>
        <dbReference type="Proteomes" id="UP000198157"/>
    </source>
</evidence>